<evidence type="ECO:0008006" key="3">
    <source>
        <dbReference type="Google" id="ProtNLM"/>
    </source>
</evidence>
<organism evidence="1 2">
    <name type="scientific">Rhizocola hellebori</name>
    <dbReference type="NCBI Taxonomy" id="1392758"/>
    <lineage>
        <taxon>Bacteria</taxon>
        <taxon>Bacillati</taxon>
        <taxon>Actinomycetota</taxon>
        <taxon>Actinomycetes</taxon>
        <taxon>Micromonosporales</taxon>
        <taxon>Micromonosporaceae</taxon>
        <taxon>Rhizocola</taxon>
    </lineage>
</organism>
<sequence length="69" mass="7324">MVPHLTIGHDHPVEALRTAEQAITAALPINATATSVRLIGRLDSTSAWQPLQDFPLGASQINSHGRSVS</sequence>
<gene>
    <name evidence="1" type="ORF">Rhe02_52660</name>
</gene>
<proteinExistence type="predicted"/>
<dbReference type="Proteomes" id="UP000612899">
    <property type="component" value="Unassembled WGS sequence"/>
</dbReference>
<keyword evidence="2" id="KW-1185">Reference proteome</keyword>
<dbReference type="EMBL" id="BONY01000034">
    <property type="protein sequence ID" value="GIH07199.1"/>
    <property type="molecule type" value="Genomic_DNA"/>
</dbReference>
<accession>A0A8J3QAJ8</accession>
<dbReference type="AlphaFoldDB" id="A0A8J3QAJ8"/>
<reference evidence="1" key="1">
    <citation type="submission" date="2021-01" db="EMBL/GenBank/DDBJ databases">
        <title>Whole genome shotgun sequence of Rhizocola hellebori NBRC 109834.</title>
        <authorList>
            <person name="Komaki H."/>
            <person name="Tamura T."/>
        </authorList>
    </citation>
    <scope>NUCLEOTIDE SEQUENCE</scope>
    <source>
        <strain evidence="1">NBRC 109834</strain>
    </source>
</reference>
<comment type="caution">
    <text evidence="1">The sequence shown here is derived from an EMBL/GenBank/DDBJ whole genome shotgun (WGS) entry which is preliminary data.</text>
</comment>
<protein>
    <recommendedName>
        <fullName evidence="3">2'-5' RNA ligase family protein</fullName>
    </recommendedName>
</protein>
<evidence type="ECO:0000313" key="2">
    <source>
        <dbReference type="Proteomes" id="UP000612899"/>
    </source>
</evidence>
<evidence type="ECO:0000313" key="1">
    <source>
        <dbReference type="EMBL" id="GIH07199.1"/>
    </source>
</evidence>
<name>A0A8J3QAJ8_9ACTN</name>